<dbReference type="PANTHER" id="PTHR30270:SF0">
    <property type="entry name" value="THIAMINE-MONOPHOSPHATE KINASE"/>
    <property type="match status" value="1"/>
</dbReference>
<dbReference type="InterPro" id="IPR036921">
    <property type="entry name" value="PurM-like_N_sf"/>
</dbReference>
<dbReference type="InterPro" id="IPR036676">
    <property type="entry name" value="PurM-like_C_sf"/>
</dbReference>
<dbReference type="InterPro" id="IPR006283">
    <property type="entry name" value="ThiL-like"/>
</dbReference>
<feature type="domain" description="PurM-like C-terminal" evidence="2">
    <location>
        <begin position="194"/>
        <end position="307"/>
    </location>
</feature>
<sequence length="332" mass="35541">MQPTTPKPDQPSLSTLVNSLQESVSILNKRDIQTAATAIGQYVQTAAGEPLRLGDDCAAIPDGDGYLLLAAEGLWPQLVTQDPWFAGWCAIMVNISDVASMGGTPIAVVDTLWSQSVTACTPLWKGMQAAARAYNVPIVGGHTNCHSPYDGLAVAILGRAQRLITSFDAQPGDDVVMVVNMAGSYYETYPFWNAATTAEPAMLRQQIALLPELASAELCTAGKDISMGGLVGTLLMLAESSGVGATLNLDLVPHPPNVAWEKWLTSFPSFGFLFTVLPERLAQVKKLFQPHGLTCKAVGKVTTGSQIILQQAGEQELFWDMVYPLTGFGQRE</sequence>
<gene>
    <name evidence="3" type="ORF">DXZ20_35465</name>
</gene>
<dbReference type="EMBL" id="QXHD01000004">
    <property type="protein sequence ID" value="NEZ60846.1"/>
    <property type="molecule type" value="Genomic_DNA"/>
</dbReference>
<dbReference type="InterPro" id="IPR011413">
    <property type="entry name" value="UCP036540_AIR"/>
</dbReference>
<proteinExistence type="predicted"/>
<dbReference type="CDD" id="cd02192">
    <property type="entry name" value="PurM-like3"/>
    <property type="match status" value="1"/>
</dbReference>
<keyword evidence="4" id="KW-1185">Reference proteome</keyword>
<organism evidence="3 4">
    <name type="scientific">Adonisia turfae CCMR0081</name>
    <dbReference type="NCBI Taxonomy" id="2292702"/>
    <lineage>
        <taxon>Bacteria</taxon>
        <taxon>Bacillati</taxon>
        <taxon>Cyanobacteriota</taxon>
        <taxon>Adonisia</taxon>
        <taxon>Adonisia turfae</taxon>
    </lineage>
</organism>
<feature type="domain" description="PurM-like N-terminal" evidence="1">
    <location>
        <begin position="54"/>
        <end position="158"/>
    </location>
</feature>
<dbReference type="InterPro" id="IPR010918">
    <property type="entry name" value="PurM-like_C_dom"/>
</dbReference>
<dbReference type="GO" id="GO:0009030">
    <property type="term" value="F:thiamine-phosphate kinase activity"/>
    <property type="evidence" value="ECO:0007669"/>
    <property type="project" value="InterPro"/>
</dbReference>
<dbReference type="Proteomes" id="UP000481033">
    <property type="component" value="Unassembled WGS sequence"/>
</dbReference>
<evidence type="ECO:0000259" key="2">
    <source>
        <dbReference type="Pfam" id="PF02769"/>
    </source>
</evidence>
<dbReference type="AlphaFoldDB" id="A0A6M0RXG6"/>
<dbReference type="SUPFAM" id="SSF55326">
    <property type="entry name" value="PurM N-terminal domain-like"/>
    <property type="match status" value="1"/>
</dbReference>
<reference evidence="3 4" key="1">
    <citation type="journal article" date="2020" name="Microb. Ecol.">
        <title>Ecogenomics of the Marine Benthic Filamentous Cyanobacterium Adonisia.</title>
        <authorList>
            <person name="Walter J.M."/>
            <person name="Coutinho F.H."/>
            <person name="Leomil L."/>
            <person name="Hargreaves P.I."/>
            <person name="Campeao M.E."/>
            <person name="Vieira V.V."/>
            <person name="Silva B.S."/>
            <person name="Fistarol G.O."/>
            <person name="Salomon P.S."/>
            <person name="Sawabe T."/>
            <person name="Mino S."/>
            <person name="Hosokawa M."/>
            <person name="Miyashita H."/>
            <person name="Maruyama F."/>
            <person name="van Verk M.C."/>
            <person name="Dutilh B.E."/>
            <person name="Thompson C.C."/>
            <person name="Thompson F.L."/>
        </authorList>
    </citation>
    <scope>NUCLEOTIDE SEQUENCE [LARGE SCALE GENOMIC DNA]</scope>
    <source>
        <strain evidence="3 4">CCMR0081</strain>
    </source>
</reference>
<dbReference type="InterPro" id="IPR016188">
    <property type="entry name" value="PurM-like_N"/>
</dbReference>
<dbReference type="Pfam" id="PF00586">
    <property type="entry name" value="AIRS"/>
    <property type="match status" value="1"/>
</dbReference>
<dbReference type="PANTHER" id="PTHR30270">
    <property type="entry name" value="THIAMINE-MONOPHOSPHATE KINASE"/>
    <property type="match status" value="1"/>
</dbReference>
<name>A0A6M0RXG6_9CYAN</name>
<comment type="caution">
    <text evidence="3">The sequence shown here is derived from an EMBL/GenBank/DDBJ whole genome shotgun (WGS) entry which is preliminary data.</text>
</comment>
<dbReference type="PIRSF" id="PIRSF036540">
    <property type="entry name" value="UCP036540_AIR"/>
    <property type="match status" value="1"/>
</dbReference>
<evidence type="ECO:0000313" key="4">
    <source>
        <dbReference type="Proteomes" id="UP000481033"/>
    </source>
</evidence>
<dbReference type="Pfam" id="PF02769">
    <property type="entry name" value="AIRS_C"/>
    <property type="match status" value="1"/>
</dbReference>
<dbReference type="NCBIfam" id="TIGR04049">
    <property type="entry name" value="AIR_rel_sll0787"/>
    <property type="match status" value="1"/>
</dbReference>
<dbReference type="RefSeq" id="WP_163703164.1">
    <property type="nucleotide sequence ID" value="NZ_QXHD01000004.1"/>
</dbReference>
<dbReference type="InterPro" id="IPR024030">
    <property type="entry name" value="AIR_synthase-rel_sll0787"/>
</dbReference>
<dbReference type="Gene3D" id="3.30.1330.10">
    <property type="entry name" value="PurM-like, N-terminal domain"/>
    <property type="match status" value="1"/>
</dbReference>
<dbReference type="GO" id="GO:0009228">
    <property type="term" value="P:thiamine biosynthetic process"/>
    <property type="evidence" value="ECO:0007669"/>
    <property type="project" value="InterPro"/>
</dbReference>
<protein>
    <submittedName>
        <fullName evidence="3">Sll0787 family AIR synthase-like protein</fullName>
    </submittedName>
</protein>
<dbReference type="Gene3D" id="3.90.650.10">
    <property type="entry name" value="PurM-like C-terminal domain"/>
    <property type="match status" value="1"/>
</dbReference>
<dbReference type="SUPFAM" id="SSF56042">
    <property type="entry name" value="PurM C-terminal domain-like"/>
    <property type="match status" value="1"/>
</dbReference>
<evidence type="ECO:0000259" key="1">
    <source>
        <dbReference type="Pfam" id="PF00586"/>
    </source>
</evidence>
<evidence type="ECO:0000313" key="3">
    <source>
        <dbReference type="EMBL" id="NEZ60846.1"/>
    </source>
</evidence>
<accession>A0A6M0RXG6</accession>